<dbReference type="AlphaFoldDB" id="A0A1I6UB36"/>
<dbReference type="Gene3D" id="3.40.190.10">
    <property type="entry name" value="Periplasmic binding protein-like II"/>
    <property type="match status" value="1"/>
</dbReference>
<dbReference type="EMBL" id="FPAB01000005">
    <property type="protein sequence ID" value="SFS98621.1"/>
    <property type="molecule type" value="Genomic_DNA"/>
</dbReference>
<dbReference type="Proteomes" id="UP000198873">
    <property type="component" value="Unassembled WGS sequence"/>
</dbReference>
<feature type="signal peptide" evidence="1">
    <location>
        <begin position="1"/>
        <end position="33"/>
    </location>
</feature>
<evidence type="ECO:0000313" key="3">
    <source>
        <dbReference type="Proteomes" id="UP000198873"/>
    </source>
</evidence>
<name>A0A1I6UB36_9ACTN</name>
<evidence type="ECO:0000256" key="1">
    <source>
        <dbReference type="SAM" id="SignalP"/>
    </source>
</evidence>
<gene>
    <name evidence="2" type="ORF">SAMN05444716_105423</name>
</gene>
<dbReference type="STRING" id="1176198.SAMN05444716_105423"/>
<accession>A0A1I6UB36</accession>
<protein>
    <submittedName>
        <fullName evidence="2">Cellobiose transport system substrate-binding protein</fullName>
    </submittedName>
</protein>
<sequence>MRNTPEVSYRPRGRTARAMAIGLTAVLTGGLLAACSSSDDGGDGDQITLTVGVFGQFGYEEAGLYDEYMDLNPHIKIQQDSITENKDYIAQLLTRLSQGSGLADIQAIEVANIADMAGDLNARWVDFNEYEDVDTSHFAPWKLVQSTSADGRLIGLGTDIGPTAICYRKDHFEAAGLPTDREEVGALWAGDWSAYIETGEQFQENAPDGVSWVDSPGGVYNGVVSSYEERYYDAQGELIYEDSEAVQAAWELGVRTEESGLSTRQKQFTDEWDRAMANGDFATISCPAWMLGYIQEKAGDGSAGLWDAAPAPVPSNWGGAFVGVPEAGKNREEAVKLAAWLTAPEQQAKLFSERGSFPSSLEAQQESVVQEATHPYFEGMPMGEIFSSAAAEIPPTIIGPRDQLIQEAFADGLLQIAQQGESPEAAWNNTLSRIQNALDE</sequence>
<keyword evidence="1" id="KW-0732">Signal</keyword>
<dbReference type="InterPro" id="IPR006059">
    <property type="entry name" value="SBP"/>
</dbReference>
<dbReference type="SUPFAM" id="SSF53850">
    <property type="entry name" value="Periplasmic binding protein-like II"/>
    <property type="match status" value="1"/>
</dbReference>
<dbReference type="PANTHER" id="PTHR43649:SF32">
    <property type="entry name" value="SUGAR BINDING SECRETED PROTEIN"/>
    <property type="match status" value="1"/>
</dbReference>
<proteinExistence type="predicted"/>
<dbReference type="InterPro" id="IPR050490">
    <property type="entry name" value="Bact_solute-bd_prot1"/>
</dbReference>
<feature type="chain" id="PRO_5039485129" evidence="1">
    <location>
        <begin position="34"/>
        <end position="440"/>
    </location>
</feature>
<dbReference type="PANTHER" id="PTHR43649">
    <property type="entry name" value="ARABINOSE-BINDING PROTEIN-RELATED"/>
    <property type="match status" value="1"/>
</dbReference>
<dbReference type="Pfam" id="PF13416">
    <property type="entry name" value="SBP_bac_8"/>
    <property type="match status" value="1"/>
</dbReference>
<evidence type="ECO:0000313" key="2">
    <source>
        <dbReference type="EMBL" id="SFS98621.1"/>
    </source>
</evidence>
<keyword evidence="3" id="KW-1185">Reference proteome</keyword>
<organism evidence="2 3">
    <name type="scientific">Streptomyces harbinensis</name>
    <dbReference type="NCBI Taxonomy" id="1176198"/>
    <lineage>
        <taxon>Bacteria</taxon>
        <taxon>Bacillati</taxon>
        <taxon>Actinomycetota</taxon>
        <taxon>Actinomycetes</taxon>
        <taxon>Kitasatosporales</taxon>
        <taxon>Streptomycetaceae</taxon>
        <taxon>Streptomyces</taxon>
    </lineage>
</organism>
<dbReference type="PROSITE" id="PS51257">
    <property type="entry name" value="PROKAR_LIPOPROTEIN"/>
    <property type="match status" value="1"/>
</dbReference>
<reference evidence="3" key="1">
    <citation type="submission" date="2016-10" db="EMBL/GenBank/DDBJ databases">
        <authorList>
            <person name="Varghese N."/>
            <person name="Submissions S."/>
        </authorList>
    </citation>
    <scope>NUCLEOTIDE SEQUENCE [LARGE SCALE GENOMIC DNA]</scope>
    <source>
        <strain evidence="3">CGMCC 4.7047</strain>
    </source>
</reference>